<keyword evidence="10" id="KW-1185">Reference proteome</keyword>
<evidence type="ECO:0000256" key="6">
    <source>
        <dbReference type="SAM" id="Coils"/>
    </source>
</evidence>
<dbReference type="InterPro" id="IPR036890">
    <property type="entry name" value="HATPase_C_sf"/>
</dbReference>
<keyword evidence="4" id="KW-0808">Transferase</keyword>
<dbReference type="SMART" id="SM00387">
    <property type="entry name" value="HATPase_c"/>
    <property type="match status" value="1"/>
</dbReference>
<dbReference type="Gene3D" id="1.10.287.130">
    <property type="match status" value="1"/>
</dbReference>
<dbReference type="Proteomes" id="UP000282971">
    <property type="component" value="Unassembled WGS sequence"/>
</dbReference>
<dbReference type="CDD" id="cd00082">
    <property type="entry name" value="HisKA"/>
    <property type="match status" value="1"/>
</dbReference>
<evidence type="ECO:0000313" key="10">
    <source>
        <dbReference type="Proteomes" id="UP000282971"/>
    </source>
</evidence>
<evidence type="ECO:0000256" key="1">
    <source>
        <dbReference type="ARBA" id="ARBA00000085"/>
    </source>
</evidence>
<dbReference type="SUPFAM" id="SSF55874">
    <property type="entry name" value="ATPase domain of HSP90 chaperone/DNA topoisomerase II/histidine kinase"/>
    <property type="match status" value="1"/>
</dbReference>
<dbReference type="Gene3D" id="3.30.565.10">
    <property type="entry name" value="Histidine kinase-like ATPase, C-terminal domain"/>
    <property type="match status" value="1"/>
</dbReference>
<sequence length="500" mass="55819">MVKSPDVRTLAQRSFTRRLFGLLTIGFLALLGAAAAVAWLQSQNEDNANWVQHTLSVEAQISDFASGLERIETARRGILLTGQPEFGKIMAESLATTRASLKRLVELTIDNPAQRQRTERMAAILDGHEAAERRAAAATIDERRAIVRGFRTDPGVLLTREARAVAQQMLHEERALLASRDVQQAETLTFFYGVLSLAGLMIMLVAAVTLTIMLRYTRELDASRTELRRLNDDLELIVSERTVELQRANEEIQRFAYIVSHDLRSPLVNVMGFTAELDAARKTVGTFVDKLAEDQPDLVDRDVKLAVDEDLPEAIGFIRTSTQKMDRLINAILRLSREGRRTIAPERIEVTALTQSIVDSLQHKVTEKGAEIEIEALPAITTDRFSLEQMLSNLIENALKYLQPGRPGHIRVTGRVDRDRIVYEVIDNGRGIDPRDHDRVFDLFRRSGAQDQPGEGIGLAHVRALAYRLGGLVDVRSELHHGSTFRLSLPTVLKTGDVDA</sequence>
<evidence type="ECO:0000256" key="2">
    <source>
        <dbReference type="ARBA" id="ARBA00012438"/>
    </source>
</evidence>
<keyword evidence="6" id="KW-0175">Coiled coil</keyword>
<name>A0A437LWI5_9SPHN</name>
<evidence type="ECO:0000256" key="5">
    <source>
        <dbReference type="ARBA" id="ARBA00022777"/>
    </source>
</evidence>
<dbReference type="RefSeq" id="WP_127745926.1">
    <property type="nucleotide sequence ID" value="NZ_SACN01000004.1"/>
</dbReference>
<dbReference type="OrthoDB" id="9808408at2"/>
<dbReference type="PROSITE" id="PS50109">
    <property type="entry name" value="HIS_KIN"/>
    <property type="match status" value="1"/>
</dbReference>
<dbReference type="GO" id="GO:0030295">
    <property type="term" value="F:protein kinase activator activity"/>
    <property type="evidence" value="ECO:0007669"/>
    <property type="project" value="TreeGrafter"/>
</dbReference>
<dbReference type="InterPro" id="IPR050351">
    <property type="entry name" value="BphY/WalK/GraS-like"/>
</dbReference>
<proteinExistence type="predicted"/>
<dbReference type="Pfam" id="PF02518">
    <property type="entry name" value="HATPase_c"/>
    <property type="match status" value="1"/>
</dbReference>
<comment type="caution">
    <text evidence="9">The sequence shown here is derived from an EMBL/GenBank/DDBJ whole genome shotgun (WGS) entry which is preliminary data.</text>
</comment>
<evidence type="ECO:0000256" key="7">
    <source>
        <dbReference type="SAM" id="Phobius"/>
    </source>
</evidence>
<keyword evidence="3" id="KW-0597">Phosphoprotein</keyword>
<evidence type="ECO:0000256" key="3">
    <source>
        <dbReference type="ARBA" id="ARBA00022553"/>
    </source>
</evidence>
<accession>A0A437LWI5</accession>
<evidence type="ECO:0000259" key="8">
    <source>
        <dbReference type="PROSITE" id="PS50109"/>
    </source>
</evidence>
<dbReference type="PRINTS" id="PR00344">
    <property type="entry name" value="BCTRLSENSOR"/>
</dbReference>
<reference evidence="9 10" key="1">
    <citation type="submission" date="2019-01" db="EMBL/GenBank/DDBJ databases">
        <authorList>
            <person name="Chen W.-M."/>
        </authorList>
    </citation>
    <scope>NUCLEOTIDE SEQUENCE [LARGE SCALE GENOMIC DNA]</scope>
    <source>
        <strain evidence="9 10">CCP-7</strain>
    </source>
</reference>
<feature type="coiled-coil region" evidence="6">
    <location>
        <begin position="213"/>
        <end position="240"/>
    </location>
</feature>
<keyword evidence="7" id="KW-1133">Transmembrane helix</keyword>
<dbReference type="CDD" id="cd00075">
    <property type="entry name" value="HATPase"/>
    <property type="match status" value="1"/>
</dbReference>
<keyword evidence="7" id="KW-0812">Transmembrane</keyword>
<dbReference type="InterPro" id="IPR003594">
    <property type="entry name" value="HATPase_dom"/>
</dbReference>
<organism evidence="9 10">
    <name type="scientific">Sphingomonas crocodyli</name>
    <dbReference type="NCBI Taxonomy" id="1979270"/>
    <lineage>
        <taxon>Bacteria</taxon>
        <taxon>Pseudomonadati</taxon>
        <taxon>Pseudomonadota</taxon>
        <taxon>Alphaproteobacteria</taxon>
        <taxon>Sphingomonadales</taxon>
        <taxon>Sphingomonadaceae</taxon>
        <taxon>Sphingomonas</taxon>
    </lineage>
</organism>
<dbReference type="InterPro" id="IPR004358">
    <property type="entry name" value="Sig_transdc_His_kin-like_C"/>
</dbReference>
<dbReference type="EC" id="2.7.13.3" evidence="2"/>
<dbReference type="InterPro" id="IPR005467">
    <property type="entry name" value="His_kinase_dom"/>
</dbReference>
<dbReference type="PANTHER" id="PTHR42878:SF15">
    <property type="entry name" value="BACTERIOPHYTOCHROME"/>
    <property type="match status" value="1"/>
</dbReference>
<dbReference type="InterPro" id="IPR007891">
    <property type="entry name" value="CHASE3"/>
</dbReference>
<dbReference type="SMART" id="SM00388">
    <property type="entry name" value="HisKA"/>
    <property type="match status" value="1"/>
</dbReference>
<feature type="domain" description="Histidine kinase" evidence="8">
    <location>
        <begin position="258"/>
        <end position="493"/>
    </location>
</feature>
<gene>
    <name evidence="9" type="ORF">EOD43_20500</name>
</gene>
<protein>
    <recommendedName>
        <fullName evidence="2">histidine kinase</fullName>
        <ecNumber evidence="2">2.7.13.3</ecNumber>
    </recommendedName>
</protein>
<dbReference type="Pfam" id="PF05227">
    <property type="entry name" value="CHASE3"/>
    <property type="match status" value="1"/>
</dbReference>
<dbReference type="AlphaFoldDB" id="A0A437LWI5"/>
<dbReference type="InterPro" id="IPR003661">
    <property type="entry name" value="HisK_dim/P_dom"/>
</dbReference>
<dbReference type="GO" id="GO:0007234">
    <property type="term" value="P:osmosensory signaling via phosphorelay pathway"/>
    <property type="evidence" value="ECO:0007669"/>
    <property type="project" value="TreeGrafter"/>
</dbReference>
<dbReference type="EMBL" id="SACN01000004">
    <property type="protein sequence ID" value="RVT89761.1"/>
    <property type="molecule type" value="Genomic_DNA"/>
</dbReference>
<keyword evidence="7" id="KW-0472">Membrane</keyword>
<comment type="catalytic activity">
    <reaction evidence="1">
        <text>ATP + protein L-histidine = ADP + protein N-phospho-L-histidine.</text>
        <dbReference type="EC" id="2.7.13.3"/>
    </reaction>
</comment>
<dbReference type="Pfam" id="PF00512">
    <property type="entry name" value="HisKA"/>
    <property type="match status" value="1"/>
</dbReference>
<dbReference type="GO" id="GO:0000155">
    <property type="term" value="F:phosphorelay sensor kinase activity"/>
    <property type="evidence" value="ECO:0007669"/>
    <property type="project" value="InterPro"/>
</dbReference>
<dbReference type="PANTHER" id="PTHR42878">
    <property type="entry name" value="TWO-COMPONENT HISTIDINE KINASE"/>
    <property type="match status" value="1"/>
</dbReference>
<evidence type="ECO:0000256" key="4">
    <source>
        <dbReference type="ARBA" id="ARBA00022679"/>
    </source>
</evidence>
<dbReference type="GO" id="GO:0000156">
    <property type="term" value="F:phosphorelay response regulator activity"/>
    <property type="evidence" value="ECO:0007669"/>
    <property type="project" value="TreeGrafter"/>
</dbReference>
<evidence type="ECO:0000313" key="9">
    <source>
        <dbReference type="EMBL" id="RVT89761.1"/>
    </source>
</evidence>
<dbReference type="SUPFAM" id="SSF47384">
    <property type="entry name" value="Homodimeric domain of signal transducing histidine kinase"/>
    <property type="match status" value="1"/>
</dbReference>
<feature type="transmembrane region" description="Helical" evidence="7">
    <location>
        <begin position="190"/>
        <end position="214"/>
    </location>
</feature>
<keyword evidence="5 9" id="KW-0418">Kinase</keyword>
<dbReference type="InterPro" id="IPR036097">
    <property type="entry name" value="HisK_dim/P_sf"/>
</dbReference>